<dbReference type="Proteomes" id="UP000603434">
    <property type="component" value="Unassembled WGS sequence"/>
</dbReference>
<dbReference type="GO" id="GO:0006313">
    <property type="term" value="P:DNA transposition"/>
    <property type="evidence" value="ECO:0007669"/>
    <property type="project" value="InterPro"/>
</dbReference>
<dbReference type="PANTHER" id="PTHR33055">
    <property type="entry name" value="TRANSPOSASE FOR INSERTION SEQUENCE ELEMENT IS1111A"/>
    <property type="match status" value="1"/>
</dbReference>
<evidence type="ECO:0000259" key="1">
    <source>
        <dbReference type="Pfam" id="PF02371"/>
    </source>
</evidence>
<dbReference type="Pfam" id="PF02371">
    <property type="entry name" value="Transposase_20"/>
    <property type="match status" value="1"/>
</dbReference>
<dbReference type="InterPro" id="IPR003346">
    <property type="entry name" value="Transposase_20"/>
</dbReference>
<proteinExistence type="predicted"/>
<dbReference type="GO" id="GO:0003677">
    <property type="term" value="F:DNA binding"/>
    <property type="evidence" value="ECO:0007669"/>
    <property type="project" value="InterPro"/>
</dbReference>
<dbReference type="GO" id="GO:0004803">
    <property type="term" value="F:transposase activity"/>
    <property type="evidence" value="ECO:0007669"/>
    <property type="project" value="InterPro"/>
</dbReference>
<dbReference type="InterPro" id="IPR047650">
    <property type="entry name" value="Transpos_IS110"/>
</dbReference>
<sequence length="155" mass="17243">MVTAYDPVIAQLERYIVQTAKHHDPLAYALLQTVPGIGKILGLVILYEIENINRFPTVQDFASYGRLVKCAKESSGRKMGTSGKKIGNAHLKWAFSEAAALFLKGNEPGKRYLDRLTNKHGKGKALSILAHKLGRAVYFILKNKKAFDQNKFLGL</sequence>
<name>A0A8J6NL96_9BACT</name>
<evidence type="ECO:0000313" key="2">
    <source>
        <dbReference type="EMBL" id="MBC8361817.1"/>
    </source>
</evidence>
<accession>A0A8J6NL96</accession>
<evidence type="ECO:0000313" key="3">
    <source>
        <dbReference type="Proteomes" id="UP000603434"/>
    </source>
</evidence>
<dbReference type="AlphaFoldDB" id="A0A8J6NL96"/>
<protein>
    <submittedName>
        <fullName evidence="2">IS110 family transposase</fullName>
    </submittedName>
</protein>
<dbReference type="PANTHER" id="PTHR33055:SF15">
    <property type="entry name" value="TRANSPOSASE-RELATED"/>
    <property type="match status" value="1"/>
</dbReference>
<organism evidence="2 3">
    <name type="scientific">Candidatus Desulfatibia profunda</name>
    <dbReference type="NCBI Taxonomy" id="2841695"/>
    <lineage>
        <taxon>Bacteria</taxon>
        <taxon>Pseudomonadati</taxon>
        <taxon>Thermodesulfobacteriota</taxon>
        <taxon>Desulfobacteria</taxon>
        <taxon>Desulfobacterales</taxon>
        <taxon>Desulfobacterales incertae sedis</taxon>
        <taxon>Candidatus Desulfatibia</taxon>
    </lineage>
</organism>
<reference evidence="2 3" key="1">
    <citation type="submission" date="2020-08" db="EMBL/GenBank/DDBJ databases">
        <title>Bridging the membrane lipid divide: bacteria of the FCB group superphylum have the potential to synthesize archaeal ether lipids.</title>
        <authorList>
            <person name="Villanueva L."/>
            <person name="Von Meijenfeldt F.A.B."/>
            <person name="Westbye A.B."/>
            <person name="Yadav S."/>
            <person name="Hopmans E.C."/>
            <person name="Dutilh B.E."/>
            <person name="Sinninghe Damste J.S."/>
        </authorList>
    </citation>
    <scope>NUCLEOTIDE SEQUENCE [LARGE SCALE GENOMIC DNA]</scope>
    <source>
        <strain evidence="2">NIOZ-UU30</strain>
    </source>
</reference>
<comment type="caution">
    <text evidence="2">The sequence shown here is derived from an EMBL/GenBank/DDBJ whole genome shotgun (WGS) entry which is preliminary data.</text>
</comment>
<dbReference type="EMBL" id="JACNJH010000154">
    <property type="protein sequence ID" value="MBC8361817.1"/>
    <property type="molecule type" value="Genomic_DNA"/>
</dbReference>
<feature type="domain" description="Transposase IS116/IS110/IS902 C-terminal" evidence="1">
    <location>
        <begin position="29"/>
        <end position="103"/>
    </location>
</feature>
<gene>
    <name evidence="2" type="ORF">H8E23_10500</name>
</gene>